<proteinExistence type="predicted"/>
<evidence type="ECO:0000313" key="2">
    <source>
        <dbReference type="EMBL" id="AGS81916.1"/>
    </source>
</evidence>
<dbReference type="KEGG" id="vg:16574718"/>
<name>S5WK68_9CAUD</name>
<gene>
    <name evidence="2" type="ORF">PaBG_00032</name>
</gene>
<dbReference type="Proteomes" id="UP000015545">
    <property type="component" value="Segment"/>
</dbReference>
<dbReference type="GeneID" id="16574718"/>
<dbReference type="RefSeq" id="YP_008433363.1">
    <property type="nucleotide sequence ID" value="NC_022096.1"/>
</dbReference>
<feature type="region of interest" description="Disordered" evidence="1">
    <location>
        <begin position="70"/>
        <end position="94"/>
    </location>
</feature>
<accession>S5WK68</accession>
<reference evidence="2 3" key="1">
    <citation type="journal article" date="2014" name="Genome Announc.">
        <title>Complete Genome Sequence of the Novel Giant Pseudomonas Phage PaBG.</title>
        <authorList>
            <person name="Sykilinda N.N."/>
            <person name="Bondar A.A."/>
            <person name="Gorshkova A.S."/>
            <person name="Kurochkina L.P."/>
            <person name="Kulikov E.E."/>
            <person name="Shneider M.M."/>
            <person name="Kadykov V.A."/>
            <person name="Solovjeva N.V."/>
            <person name="Kabilov M.R."/>
            <person name="Mesyanzhinov V.V."/>
            <person name="Vlassov V.V."/>
            <person name="Drukker V.V."/>
            <person name="Miroshnikov K.A."/>
        </authorList>
    </citation>
    <scope>NUCLEOTIDE SEQUENCE [LARGE SCALE GENOMIC DNA]</scope>
</reference>
<dbReference type="EMBL" id="KF147891">
    <property type="protein sequence ID" value="AGS81916.1"/>
    <property type="molecule type" value="Genomic_DNA"/>
</dbReference>
<keyword evidence="3" id="KW-1185">Reference proteome</keyword>
<protein>
    <submittedName>
        <fullName evidence="2">Uncharacterized protein</fullName>
    </submittedName>
</protein>
<organism evidence="2 3">
    <name type="scientific">Pseudomonas phage PaBG</name>
    <dbReference type="NCBI Taxonomy" id="1335230"/>
    <lineage>
        <taxon>Viruses</taxon>
        <taxon>Duplodnaviria</taxon>
        <taxon>Heunggongvirae</taxon>
        <taxon>Uroviricota</taxon>
        <taxon>Caudoviricetes</taxon>
        <taxon>Baikalvirus</taxon>
        <taxon>Baikalvirus PaBG</taxon>
    </lineage>
</organism>
<evidence type="ECO:0000313" key="3">
    <source>
        <dbReference type="Proteomes" id="UP000015545"/>
    </source>
</evidence>
<sequence length="166" mass="19212">MSKVKELERMLVAATNLLYRVRRNTDLDLSEFEDEDVSAKELLKWRSDRRKELAGTKTVEAKVVTKVVEKEREKKDRSQTVKRESKTDRRKRNEDVHKAIETVIEGKLTKSTLMKCNVYTSRYSKHTVVGVVRRSGERSVRLDNGLVVPVARLRMSAPNKLVVMPE</sequence>
<evidence type="ECO:0000256" key="1">
    <source>
        <dbReference type="SAM" id="MobiDB-lite"/>
    </source>
</evidence>